<protein>
    <submittedName>
        <fullName evidence="4">NADH-ubiquinone oxidoreductase</fullName>
    </submittedName>
</protein>
<feature type="transmembrane region" description="Helical" evidence="1">
    <location>
        <begin position="121"/>
        <end position="139"/>
    </location>
</feature>
<proteinExistence type="predicted"/>
<dbReference type="Pfam" id="PF10785">
    <property type="entry name" value="NADH-u_ox-rdase"/>
    <property type="match status" value="1"/>
</dbReference>
<dbReference type="PANTHER" id="PTHR34062:SF1">
    <property type="entry name" value="NADH-UBIQUINONE OXIDOREDUCTASE 21KDA SUBUNIT N-TERMINAL DOMAIN-CONTAINING PROTEIN"/>
    <property type="match status" value="1"/>
</dbReference>
<dbReference type="EMBL" id="LSSM01001060">
    <property type="protein sequence ID" value="OMJ27341.1"/>
    <property type="molecule type" value="Genomic_DNA"/>
</dbReference>
<dbReference type="OrthoDB" id="196140at2759"/>
<dbReference type="InterPro" id="IPR019721">
    <property type="entry name" value="NADH-UbQ_OxRdtase_su21_N"/>
</dbReference>
<evidence type="ECO:0000256" key="1">
    <source>
        <dbReference type="SAM" id="Phobius"/>
    </source>
</evidence>
<evidence type="ECO:0000313" key="4">
    <source>
        <dbReference type="EMBL" id="OMJ27341.1"/>
    </source>
</evidence>
<name>A0A1R1YK99_9FUNG</name>
<dbReference type="Pfam" id="PF12853">
    <property type="entry name" value="NADH_u_ox_C"/>
    <property type="match status" value="1"/>
</dbReference>
<accession>A0A1R1YK99</accession>
<dbReference type="Proteomes" id="UP000187429">
    <property type="component" value="Unassembled WGS sequence"/>
</dbReference>
<dbReference type="InterPro" id="IPR053229">
    <property type="entry name" value="NADH-Q_oxidrdct_subunit"/>
</dbReference>
<feature type="domain" description="NADH-ubiquinone oxidoreductase 21kDa subunit N-terminal" evidence="2">
    <location>
        <begin position="10"/>
        <end position="86"/>
    </location>
</feature>
<dbReference type="AlphaFoldDB" id="A0A1R1YK99"/>
<gene>
    <name evidence="4" type="ORF">AYI69_g3227</name>
</gene>
<feature type="transmembrane region" description="Helical" evidence="1">
    <location>
        <begin position="29"/>
        <end position="49"/>
    </location>
</feature>
<keyword evidence="5" id="KW-1185">Reference proteome</keyword>
<sequence>MGSETGKKVPYPIIDTDPRFTRVVKYCRGIDFLGGVAVAAAGPGLMYWFEKFQPSGNSGAPLRAAMKAAGGIGIIAGFLHMYTQSSSKSPQGPLLSLYTILPYHTMPYLTQKLNIHTHTYIYTYIDVFFFAFFKVRFLGYKENSREIKKFRKEYAQLKAQGKTMEGLSILTPDLQAVAARYSTNSILNVSILPWFNVVSHPYHGQSEGVIPKEDL</sequence>
<evidence type="ECO:0000259" key="3">
    <source>
        <dbReference type="Pfam" id="PF12853"/>
    </source>
</evidence>
<organism evidence="4 5">
    <name type="scientific">Smittium culicis</name>
    <dbReference type="NCBI Taxonomy" id="133412"/>
    <lineage>
        <taxon>Eukaryota</taxon>
        <taxon>Fungi</taxon>
        <taxon>Fungi incertae sedis</taxon>
        <taxon>Zoopagomycota</taxon>
        <taxon>Kickxellomycotina</taxon>
        <taxon>Harpellomycetes</taxon>
        <taxon>Harpellales</taxon>
        <taxon>Legeriomycetaceae</taxon>
        <taxon>Smittium</taxon>
    </lineage>
</organism>
<feature type="domain" description="NADH-ubiquinone oxidoreductase 21kDa subunit C-terminal fungi" evidence="3">
    <location>
        <begin position="156"/>
        <end position="204"/>
    </location>
</feature>
<evidence type="ECO:0000313" key="5">
    <source>
        <dbReference type="Proteomes" id="UP000187429"/>
    </source>
</evidence>
<keyword evidence="4" id="KW-0830">Ubiquinone</keyword>
<comment type="caution">
    <text evidence="4">The sequence shown here is derived from an EMBL/GenBank/DDBJ whole genome shotgun (WGS) entry which is preliminary data.</text>
</comment>
<evidence type="ECO:0000259" key="2">
    <source>
        <dbReference type="Pfam" id="PF10785"/>
    </source>
</evidence>
<reference evidence="5" key="1">
    <citation type="submission" date="2017-01" db="EMBL/GenBank/DDBJ databases">
        <authorList>
            <person name="Wang Y."/>
            <person name="White M."/>
            <person name="Kvist S."/>
            <person name="Moncalvo J.-M."/>
        </authorList>
    </citation>
    <scope>NUCLEOTIDE SEQUENCE [LARGE SCALE GENOMIC DNA]</scope>
    <source>
        <strain evidence="5">ID-206-W2</strain>
    </source>
</reference>
<dbReference type="InterPro" id="IPR024549">
    <property type="entry name" value="NADH-UbQ_OxRdtase_su21_C_fun"/>
</dbReference>
<keyword evidence="1" id="KW-0812">Transmembrane</keyword>
<keyword evidence="1" id="KW-1133">Transmembrane helix</keyword>
<feature type="transmembrane region" description="Helical" evidence="1">
    <location>
        <begin position="61"/>
        <end position="80"/>
    </location>
</feature>
<feature type="transmembrane region" description="Helical" evidence="1">
    <location>
        <begin position="92"/>
        <end position="109"/>
    </location>
</feature>
<keyword evidence="1" id="KW-0472">Membrane</keyword>
<dbReference type="PANTHER" id="PTHR34062">
    <property type="entry name" value="OXIDOREDUCTASE 21 KDA SUBUNIT, PUTATIVE (AFU_ORTHOLOGUE AFUA_4G04750)-RELATED"/>
    <property type="match status" value="1"/>
</dbReference>